<reference evidence="9 10" key="1">
    <citation type="journal article" date="2020" name="Biotechnol. Biofuels">
        <title>New insights from the biogas microbiome by comprehensive genome-resolved metagenomics of nearly 1600 species originating from multiple anaerobic digesters.</title>
        <authorList>
            <person name="Campanaro S."/>
            <person name="Treu L."/>
            <person name="Rodriguez-R L.M."/>
            <person name="Kovalovszki A."/>
            <person name="Ziels R.M."/>
            <person name="Maus I."/>
            <person name="Zhu X."/>
            <person name="Kougias P.G."/>
            <person name="Basile A."/>
            <person name="Luo G."/>
            <person name="Schluter A."/>
            <person name="Konstantinidis K.T."/>
            <person name="Angelidaki I."/>
        </authorList>
    </citation>
    <scope>NUCLEOTIDE SEQUENCE [LARGE SCALE GENOMIC DNA]</scope>
    <source>
        <strain evidence="9">AS19jrsBPTG_9</strain>
    </source>
</reference>
<dbReference type="EMBL" id="JAAZIL010000081">
    <property type="protein sequence ID" value="NLZ24720.1"/>
    <property type="molecule type" value="Genomic_DNA"/>
</dbReference>
<dbReference type="InterPro" id="IPR016040">
    <property type="entry name" value="NAD(P)-bd_dom"/>
</dbReference>
<dbReference type="InterPro" id="IPR020904">
    <property type="entry name" value="Sc_DH/Rdtase_CS"/>
</dbReference>
<evidence type="ECO:0000256" key="5">
    <source>
        <dbReference type="ARBA" id="ARBA00023027"/>
    </source>
</evidence>
<comment type="similarity">
    <text evidence="3 7">Belongs to the NAD(P)-dependent epimerase/dehydratase family. dTDP-glucose dehydratase subfamily.</text>
</comment>
<protein>
    <recommendedName>
        <fullName evidence="4 7">dTDP-glucose 4,6-dehydratase</fullName>
        <ecNumber evidence="4 7">4.2.1.46</ecNumber>
    </recommendedName>
</protein>
<dbReference type="InterPro" id="IPR005888">
    <property type="entry name" value="dTDP_Gluc_deHydtase"/>
</dbReference>
<evidence type="ECO:0000313" key="9">
    <source>
        <dbReference type="EMBL" id="NLZ24720.1"/>
    </source>
</evidence>
<proteinExistence type="inferred from homology"/>
<dbReference type="PANTHER" id="PTHR43000">
    <property type="entry name" value="DTDP-D-GLUCOSE 4,6-DEHYDRATASE-RELATED"/>
    <property type="match status" value="1"/>
</dbReference>
<evidence type="ECO:0000256" key="7">
    <source>
        <dbReference type="RuleBase" id="RU004473"/>
    </source>
</evidence>
<name>A0A847VDY7_9BACT</name>
<evidence type="ECO:0000259" key="8">
    <source>
        <dbReference type="Pfam" id="PF16363"/>
    </source>
</evidence>
<dbReference type="GO" id="GO:0008460">
    <property type="term" value="F:dTDP-glucose 4,6-dehydratase activity"/>
    <property type="evidence" value="ECO:0007669"/>
    <property type="project" value="UniProtKB-EC"/>
</dbReference>
<dbReference type="Gene3D" id="3.90.25.10">
    <property type="entry name" value="UDP-galactose 4-epimerase, domain 1"/>
    <property type="match status" value="1"/>
</dbReference>
<gene>
    <name evidence="9" type="primary">rfbB</name>
    <name evidence="9" type="ORF">GX888_03195</name>
</gene>
<dbReference type="AlphaFoldDB" id="A0A847VDY7"/>
<dbReference type="Proteomes" id="UP000564033">
    <property type="component" value="Unassembled WGS sequence"/>
</dbReference>
<dbReference type="SUPFAM" id="SSF51735">
    <property type="entry name" value="NAD(P)-binding Rossmann-fold domains"/>
    <property type="match status" value="1"/>
</dbReference>
<evidence type="ECO:0000256" key="2">
    <source>
        <dbReference type="ARBA" id="ARBA00001911"/>
    </source>
</evidence>
<keyword evidence="5" id="KW-0520">NAD</keyword>
<dbReference type="GO" id="GO:0009225">
    <property type="term" value="P:nucleotide-sugar metabolic process"/>
    <property type="evidence" value="ECO:0007669"/>
    <property type="project" value="InterPro"/>
</dbReference>
<accession>A0A847VDY7</accession>
<dbReference type="InterPro" id="IPR036291">
    <property type="entry name" value="NAD(P)-bd_dom_sf"/>
</dbReference>
<comment type="catalytic activity">
    <reaction evidence="1 7">
        <text>dTDP-alpha-D-glucose = dTDP-4-dehydro-6-deoxy-alpha-D-glucose + H2O</text>
        <dbReference type="Rhea" id="RHEA:17221"/>
        <dbReference type="ChEBI" id="CHEBI:15377"/>
        <dbReference type="ChEBI" id="CHEBI:57477"/>
        <dbReference type="ChEBI" id="CHEBI:57649"/>
        <dbReference type="EC" id="4.2.1.46"/>
    </reaction>
</comment>
<sequence>MKILVTGGAGFIGSNFVKYWLKKYPKDEITNLDKLTYAGNLNNLKDIEKDKRYTFVKGNICNKKLVDELVKGKDLIVHFAAESHVDRSIEGPDEFVKTNVEGTLVLLEAALKHGSIRFHHISTDEVFGELPLDDPKAKFHEDMVYDPRSVYSASKAASDHLVRAYHATHRLPITISNCSNNYGPYQYPEKLIPLAITRAIMDQEIPVYGDGKQVRDWIHVEDHCIGIERCIKKGKIGETYLFGGDGEKQNIWIVKEILKLLDKPKDLIVHVGDRKGHDLRYAIVFSKAQRELNYKPSRTVDQWLANTVEWYVDNPEWWKPLKKKADVLAERYLEKRIK</sequence>
<dbReference type="Pfam" id="PF16363">
    <property type="entry name" value="GDP_Man_Dehyd"/>
    <property type="match status" value="1"/>
</dbReference>
<dbReference type="PROSITE" id="PS00061">
    <property type="entry name" value="ADH_SHORT"/>
    <property type="match status" value="1"/>
</dbReference>
<comment type="caution">
    <text evidence="9">The sequence shown here is derived from an EMBL/GenBank/DDBJ whole genome shotgun (WGS) entry which is preliminary data.</text>
</comment>
<evidence type="ECO:0000256" key="6">
    <source>
        <dbReference type="ARBA" id="ARBA00023239"/>
    </source>
</evidence>
<dbReference type="NCBIfam" id="TIGR01181">
    <property type="entry name" value="dTDP_gluc_dehyt"/>
    <property type="match status" value="1"/>
</dbReference>
<keyword evidence="6 7" id="KW-0456">Lyase</keyword>
<evidence type="ECO:0000256" key="3">
    <source>
        <dbReference type="ARBA" id="ARBA00008178"/>
    </source>
</evidence>
<feature type="domain" description="NAD(P)-binding" evidence="8">
    <location>
        <begin position="4"/>
        <end position="305"/>
    </location>
</feature>
<dbReference type="Gene3D" id="3.40.50.720">
    <property type="entry name" value="NAD(P)-binding Rossmann-like Domain"/>
    <property type="match status" value="1"/>
</dbReference>
<dbReference type="CDD" id="cd05246">
    <property type="entry name" value="dTDP_GD_SDR_e"/>
    <property type="match status" value="1"/>
</dbReference>
<dbReference type="EC" id="4.2.1.46" evidence="4 7"/>
<evidence type="ECO:0000256" key="1">
    <source>
        <dbReference type="ARBA" id="ARBA00001539"/>
    </source>
</evidence>
<comment type="cofactor">
    <cofactor evidence="2 7">
        <name>NAD(+)</name>
        <dbReference type="ChEBI" id="CHEBI:57540"/>
    </cofactor>
</comment>
<evidence type="ECO:0000256" key="4">
    <source>
        <dbReference type="ARBA" id="ARBA00011990"/>
    </source>
</evidence>
<organism evidence="9 10">
    <name type="scientific">Candidatus Dojkabacteria bacterium</name>
    <dbReference type="NCBI Taxonomy" id="2099670"/>
    <lineage>
        <taxon>Bacteria</taxon>
        <taxon>Candidatus Dojkabacteria</taxon>
    </lineage>
</organism>
<evidence type="ECO:0000313" key="10">
    <source>
        <dbReference type="Proteomes" id="UP000564033"/>
    </source>
</evidence>